<evidence type="ECO:0000259" key="1">
    <source>
        <dbReference type="Pfam" id="PF12680"/>
    </source>
</evidence>
<protein>
    <submittedName>
        <fullName evidence="2">Transcriptional regulator-related protein</fullName>
    </submittedName>
</protein>
<comment type="caution">
    <text evidence="2">The sequence shown here is derived from an EMBL/GenBank/DDBJ whole genome shotgun (WGS) entry which is preliminary data.</text>
</comment>
<accession>A4C4A7</accession>
<dbReference type="eggNOG" id="COG3631">
    <property type="taxonomic scope" value="Bacteria"/>
</dbReference>
<feature type="domain" description="SnoaL-like" evidence="1">
    <location>
        <begin position="24"/>
        <end position="124"/>
    </location>
</feature>
<dbReference type="SUPFAM" id="SSF54427">
    <property type="entry name" value="NTF2-like"/>
    <property type="match status" value="1"/>
</dbReference>
<dbReference type="EMBL" id="AAOH01000001">
    <property type="protein sequence ID" value="EAR30389.1"/>
    <property type="molecule type" value="Genomic_DNA"/>
</dbReference>
<reference evidence="2 3" key="1">
    <citation type="submission" date="2006-02" db="EMBL/GenBank/DDBJ databases">
        <authorList>
            <person name="Moran M.A."/>
            <person name="Kjelleberg S."/>
            <person name="Egan S."/>
            <person name="Saunders N."/>
            <person name="Thomas T."/>
            <person name="Ferriera S."/>
            <person name="Johnson J."/>
            <person name="Kravitz S."/>
            <person name="Halpern A."/>
            <person name="Remington K."/>
            <person name="Beeson K."/>
            <person name="Tran B."/>
            <person name="Rogers Y.-H."/>
            <person name="Friedman R."/>
            <person name="Venter J.C."/>
        </authorList>
    </citation>
    <scope>NUCLEOTIDE SEQUENCE [LARGE SCALE GENOMIC DNA]</scope>
    <source>
        <strain evidence="2 3">D2</strain>
    </source>
</reference>
<sequence>MTAMPEIKMPHPVDAELVHKFIDVYQSLNKSNLFLLADIYHNNITFTDPVHQVKGLNALNDYFVHLYANVSEISFKIDNFFIAEQEAALYWQMHYCHNKLNRGQPISVTGHSHLRFRDGKVIYHHDYFDIGAMLYEQIPFFGGLVRLIKQRAGQ</sequence>
<dbReference type="InterPro" id="IPR032710">
    <property type="entry name" value="NTF2-like_dom_sf"/>
</dbReference>
<dbReference type="Pfam" id="PF12680">
    <property type="entry name" value="SnoaL_2"/>
    <property type="match status" value="1"/>
</dbReference>
<dbReference type="STRING" id="87626.PTD2_02431"/>
<proteinExistence type="predicted"/>
<dbReference type="RefSeq" id="WP_009836687.1">
    <property type="nucleotide sequence ID" value="NZ_AAOH01000001.1"/>
</dbReference>
<dbReference type="AlphaFoldDB" id="A4C4A7"/>
<gene>
    <name evidence="2" type="ORF">PTD2_02431</name>
</gene>
<keyword evidence="3" id="KW-1185">Reference proteome</keyword>
<evidence type="ECO:0000313" key="3">
    <source>
        <dbReference type="Proteomes" id="UP000006201"/>
    </source>
</evidence>
<organism evidence="2 3">
    <name type="scientific">Pseudoalteromonas tunicata D2</name>
    <dbReference type="NCBI Taxonomy" id="87626"/>
    <lineage>
        <taxon>Bacteria</taxon>
        <taxon>Pseudomonadati</taxon>
        <taxon>Pseudomonadota</taxon>
        <taxon>Gammaproteobacteria</taxon>
        <taxon>Alteromonadales</taxon>
        <taxon>Pseudoalteromonadaceae</taxon>
        <taxon>Pseudoalteromonas</taxon>
    </lineage>
</organism>
<dbReference type="InterPro" id="IPR037401">
    <property type="entry name" value="SnoaL-like"/>
</dbReference>
<dbReference type="HOGENOM" id="CLU_122429_0_0_6"/>
<evidence type="ECO:0000313" key="2">
    <source>
        <dbReference type="EMBL" id="EAR30389.1"/>
    </source>
</evidence>
<dbReference type="Proteomes" id="UP000006201">
    <property type="component" value="Unassembled WGS sequence"/>
</dbReference>
<dbReference type="Gene3D" id="3.10.450.50">
    <property type="match status" value="1"/>
</dbReference>
<name>A4C4A7_9GAMM</name>